<reference evidence="2" key="1">
    <citation type="journal article" date="2020" name="Stud. Mycol.">
        <title>101 Dothideomycetes genomes: a test case for predicting lifestyles and emergence of pathogens.</title>
        <authorList>
            <person name="Haridas S."/>
            <person name="Albert R."/>
            <person name="Binder M."/>
            <person name="Bloem J."/>
            <person name="Labutti K."/>
            <person name="Salamov A."/>
            <person name="Andreopoulos B."/>
            <person name="Baker S."/>
            <person name="Barry K."/>
            <person name="Bills G."/>
            <person name="Bluhm B."/>
            <person name="Cannon C."/>
            <person name="Castanera R."/>
            <person name="Culley D."/>
            <person name="Daum C."/>
            <person name="Ezra D."/>
            <person name="Gonzalez J."/>
            <person name="Henrissat B."/>
            <person name="Kuo A."/>
            <person name="Liang C."/>
            <person name="Lipzen A."/>
            <person name="Lutzoni F."/>
            <person name="Magnuson J."/>
            <person name="Mondo S."/>
            <person name="Nolan M."/>
            <person name="Ohm R."/>
            <person name="Pangilinan J."/>
            <person name="Park H.-J."/>
            <person name="Ramirez L."/>
            <person name="Alfaro M."/>
            <person name="Sun H."/>
            <person name="Tritt A."/>
            <person name="Yoshinaga Y."/>
            <person name="Zwiers L.-H."/>
            <person name="Turgeon B."/>
            <person name="Goodwin S."/>
            <person name="Spatafora J."/>
            <person name="Crous P."/>
            <person name="Grigoriev I."/>
        </authorList>
    </citation>
    <scope>NUCLEOTIDE SEQUENCE</scope>
    <source>
        <strain evidence="2">CBS 269.34</strain>
    </source>
</reference>
<dbReference type="EMBL" id="MU004196">
    <property type="protein sequence ID" value="KAF2491086.1"/>
    <property type="molecule type" value="Genomic_DNA"/>
</dbReference>
<feature type="region of interest" description="Disordered" evidence="1">
    <location>
        <begin position="110"/>
        <end position="229"/>
    </location>
</feature>
<keyword evidence="3" id="KW-1185">Reference proteome</keyword>
<dbReference type="AlphaFoldDB" id="A0A6A6QGE6"/>
<name>A0A6A6QGE6_9PEZI</name>
<dbReference type="Proteomes" id="UP000799750">
    <property type="component" value="Unassembled WGS sequence"/>
</dbReference>
<evidence type="ECO:0000256" key="1">
    <source>
        <dbReference type="SAM" id="MobiDB-lite"/>
    </source>
</evidence>
<feature type="compositionally biased region" description="Polar residues" evidence="1">
    <location>
        <begin position="1"/>
        <end position="14"/>
    </location>
</feature>
<feature type="compositionally biased region" description="Polar residues" evidence="1">
    <location>
        <begin position="205"/>
        <end position="220"/>
    </location>
</feature>
<protein>
    <submittedName>
        <fullName evidence="2">Uncharacterized protein</fullName>
    </submittedName>
</protein>
<feature type="compositionally biased region" description="Low complexity" evidence="1">
    <location>
        <begin position="16"/>
        <end position="27"/>
    </location>
</feature>
<gene>
    <name evidence="2" type="ORF">BU16DRAFT_493850</name>
</gene>
<dbReference type="OrthoDB" id="5279705at2759"/>
<sequence length="229" mass="26468">MLSTASPWSHQSFYAPSRPSPLSSLPPNACQRSFDRPVMMERSGSNKDIPFSKRAIKANPVVQTRDAVKERRRDMFFKKVQQDRDDRRWASRGEQILRLDFVAEQKRWEAEKAKEAPNAERDLDDYVSSGWNSGQQTKRSQQQQDADTYVENYREEEADHILEQENRELDALVSSLDESYPEQDDIPQGFGSDDEDYDALFMDLLSSQENQHQSSGSQLYDDNDAMDIS</sequence>
<proteinExistence type="predicted"/>
<feature type="region of interest" description="Disordered" evidence="1">
    <location>
        <begin position="1"/>
        <end position="32"/>
    </location>
</feature>
<feature type="compositionally biased region" description="Basic and acidic residues" evidence="1">
    <location>
        <begin position="152"/>
        <end position="170"/>
    </location>
</feature>
<evidence type="ECO:0000313" key="3">
    <source>
        <dbReference type="Proteomes" id="UP000799750"/>
    </source>
</evidence>
<evidence type="ECO:0000313" key="2">
    <source>
        <dbReference type="EMBL" id="KAF2491086.1"/>
    </source>
</evidence>
<organism evidence="2 3">
    <name type="scientific">Lophium mytilinum</name>
    <dbReference type="NCBI Taxonomy" id="390894"/>
    <lineage>
        <taxon>Eukaryota</taxon>
        <taxon>Fungi</taxon>
        <taxon>Dikarya</taxon>
        <taxon>Ascomycota</taxon>
        <taxon>Pezizomycotina</taxon>
        <taxon>Dothideomycetes</taxon>
        <taxon>Pleosporomycetidae</taxon>
        <taxon>Mytilinidiales</taxon>
        <taxon>Mytilinidiaceae</taxon>
        <taxon>Lophium</taxon>
    </lineage>
</organism>
<feature type="compositionally biased region" description="Low complexity" evidence="1">
    <location>
        <begin position="135"/>
        <end position="144"/>
    </location>
</feature>
<feature type="compositionally biased region" description="Basic and acidic residues" evidence="1">
    <location>
        <begin position="110"/>
        <end position="121"/>
    </location>
</feature>
<accession>A0A6A6QGE6</accession>